<accession>A0A9N9DCS1</accession>
<comment type="caution">
    <text evidence="2">The sequence shown here is derived from an EMBL/GenBank/DDBJ whole genome shotgun (WGS) entry which is preliminary data.</text>
</comment>
<feature type="domain" description="F-box" evidence="1">
    <location>
        <begin position="14"/>
        <end position="56"/>
    </location>
</feature>
<protein>
    <submittedName>
        <fullName evidence="2">11454_t:CDS:1</fullName>
    </submittedName>
</protein>
<reference evidence="2" key="1">
    <citation type="submission" date="2021-06" db="EMBL/GenBank/DDBJ databases">
        <authorList>
            <person name="Kallberg Y."/>
            <person name="Tangrot J."/>
            <person name="Rosling A."/>
        </authorList>
    </citation>
    <scope>NUCLEOTIDE SEQUENCE</scope>
    <source>
        <strain evidence="2">MA453B</strain>
    </source>
</reference>
<dbReference type="InterPro" id="IPR036047">
    <property type="entry name" value="F-box-like_dom_sf"/>
</dbReference>
<name>A0A9N9DCS1_9GLOM</name>
<keyword evidence="3" id="KW-1185">Reference proteome</keyword>
<evidence type="ECO:0000259" key="1">
    <source>
        <dbReference type="Pfam" id="PF12937"/>
    </source>
</evidence>
<proteinExistence type="predicted"/>
<dbReference type="Proteomes" id="UP000789405">
    <property type="component" value="Unassembled WGS sequence"/>
</dbReference>
<dbReference type="OrthoDB" id="2322452at2759"/>
<dbReference type="AlphaFoldDB" id="A0A9N9DCS1"/>
<dbReference type="InterPro" id="IPR001810">
    <property type="entry name" value="F-box_dom"/>
</dbReference>
<gene>
    <name evidence="2" type="ORF">DERYTH_LOCUS9118</name>
</gene>
<dbReference type="SUPFAM" id="SSF81383">
    <property type="entry name" value="F-box domain"/>
    <property type="match status" value="1"/>
</dbReference>
<sequence length="558" mass="64692">MNRSYSYVALTDFPAECLYDIFLYLKNDNASLFNCLMVNRNWCRQAIPLLWRKPFRDHSNVTMPYLLIRTYLSCLFDNAKKRLNAAGCRHRTLLSNPLFPYPSYLRELDFAELDNALDIWLIYGLEYEYEPPTLRHVLSSEVYKLLFTHCKSLWNLKIGQYDDDYTIMDIAQVAKAPQTLSTLRQFELCGDFDCLEHEDIDNLSNILTTMSHFSLNLQHLKINLTSDEDKCLLKRLRRLIRAQSSLKSFIYSQELGCVMDTKSVMTALTTQSKNLENLVLDVVPLNMTCLKFLEQFSNLKTIRFIYCYIKSDEVSYCKDTGKLLDIVPDENDVEGNGEESWKLNVEKLVFLKNNFRLMTINLVKIAHSSLKELTIDHATVELLTEITHRCVNLVYLAIGISRIPVDELYKISSMKLEVLAIGWSLSNKENTEDLVNIELTNEECKKLGKFLPSSLRHLHIDFPMTPPQLDTVLCNCVMPPVISLKFSLLNFEKCAEVVFKCVKDVYGFQEVKITKLPKNASIMDMMLWERNFFHMVELGRMDGIKVGVEREEPFGIQH</sequence>
<organism evidence="2 3">
    <name type="scientific">Dentiscutata erythropus</name>
    <dbReference type="NCBI Taxonomy" id="1348616"/>
    <lineage>
        <taxon>Eukaryota</taxon>
        <taxon>Fungi</taxon>
        <taxon>Fungi incertae sedis</taxon>
        <taxon>Mucoromycota</taxon>
        <taxon>Glomeromycotina</taxon>
        <taxon>Glomeromycetes</taxon>
        <taxon>Diversisporales</taxon>
        <taxon>Gigasporaceae</taxon>
        <taxon>Dentiscutata</taxon>
    </lineage>
</organism>
<evidence type="ECO:0000313" key="3">
    <source>
        <dbReference type="Proteomes" id="UP000789405"/>
    </source>
</evidence>
<dbReference type="EMBL" id="CAJVPY010004885">
    <property type="protein sequence ID" value="CAG8630411.1"/>
    <property type="molecule type" value="Genomic_DNA"/>
</dbReference>
<dbReference type="Pfam" id="PF12937">
    <property type="entry name" value="F-box-like"/>
    <property type="match status" value="1"/>
</dbReference>
<evidence type="ECO:0000313" key="2">
    <source>
        <dbReference type="EMBL" id="CAG8630411.1"/>
    </source>
</evidence>